<dbReference type="AlphaFoldDB" id="A0A221KFA4"/>
<gene>
    <name evidence="2" type="ORF">VITFI_CDS1851</name>
</gene>
<protein>
    <submittedName>
        <fullName evidence="2">Ni,Fe-hydrogenase I large subunit</fullName>
    </submittedName>
</protein>
<evidence type="ECO:0000256" key="1">
    <source>
        <dbReference type="SAM" id="MobiDB-lite"/>
    </source>
</evidence>
<feature type="compositionally biased region" description="Basic and acidic residues" evidence="1">
    <location>
        <begin position="383"/>
        <end position="397"/>
    </location>
</feature>
<dbReference type="SUPFAM" id="SSF56762">
    <property type="entry name" value="HydB/Nqo4-like"/>
    <property type="match status" value="1"/>
</dbReference>
<organism evidence="2 3">
    <name type="scientific">Vitreoscilla filiformis</name>
    <dbReference type="NCBI Taxonomy" id="63"/>
    <lineage>
        <taxon>Bacteria</taxon>
        <taxon>Pseudomonadati</taxon>
        <taxon>Pseudomonadota</taxon>
        <taxon>Betaproteobacteria</taxon>
        <taxon>Neisseriales</taxon>
        <taxon>Neisseriaceae</taxon>
        <taxon>Vitreoscilla</taxon>
    </lineage>
</organism>
<dbReference type="InterPro" id="IPR050867">
    <property type="entry name" value="NiFe/NiFeSe_hydrgnase_LSU"/>
</dbReference>
<sequence>MSAPMFDAHALAGRVRICPGPAQPGRTTLHSTRPDWVPRLSAGRRAEQLPTLLASVFTLCGHAHHWTSRRAIAAAQGQGSAAAAQDVQRHRLATLREHILRISHDWPHLLPGAAPQPDVALLLRACPVWREDLPVADRLADLPDWLAQKWLGQPVADWLRAHEDAPTTWSPRWAAHHRSPLARLLHSQHAALQALTTPALALDLLGDAAPITLPMLARQMAEPGFCAQPHWQAEVPDTGPWSRHADPLRCPARSAWDRLLARLVEVLRLAVEAGASSVGSVGGEAWLAHGALALGERTGLAWTEMARGLLVHRVQLDAADTVRSCHVLAPTEWNFHPEGVLAQALRRLPDSAPPALDAAARRLAVAFDPCVAFDIEPPSPRVGEGRGEGAHRGDPHA</sequence>
<evidence type="ECO:0000313" key="2">
    <source>
        <dbReference type="EMBL" id="ASM77629.1"/>
    </source>
</evidence>
<dbReference type="KEGG" id="vff:VITFI_CDS1851"/>
<dbReference type="Proteomes" id="UP000199729">
    <property type="component" value="Chromosome"/>
</dbReference>
<dbReference type="EMBL" id="CP022423">
    <property type="protein sequence ID" value="ASM77629.1"/>
    <property type="molecule type" value="Genomic_DNA"/>
</dbReference>
<evidence type="ECO:0000313" key="3">
    <source>
        <dbReference type="Proteomes" id="UP000199729"/>
    </source>
</evidence>
<dbReference type="PANTHER" id="PTHR42958">
    <property type="entry name" value="HYDROGENASE-2 LARGE CHAIN"/>
    <property type="match status" value="1"/>
</dbReference>
<dbReference type="InterPro" id="IPR029014">
    <property type="entry name" value="NiFe-Hase_large"/>
</dbReference>
<proteinExistence type="predicted"/>
<reference evidence="2 3" key="1">
    <citation type="submission" date="2017-07" db="EMBL/GenBank/DDBJ databases">
        <title>Complete Genome Sequence of the cosmetic ferment Vitreoscilla filiformis (ATCC15551).</title>
        <authorList>
            <person name="Contreras S."/>
            <person name="Sagory-Zalkind P."/>
            <person name="Blanquart H."/>
            <person name="Iltis A."/>
            <person name="Morand S.C."/>
        </authorList>
    </citation>
    <scope>NUCLEOTIDE SEQUENCE [LARGE SCALE GENOMIC DNA]</scope>
    <source>
        <strain evidence="2 3">ATCC 15551</strain>
    </source>
</reference>
<accession>A0A221KFA4</accession>
<dbReference type="Gene3D" id="1.10.645.10">
    <property type="entry name" value="Cytochrome-c3 Hydrogenase, chain B"/>
    <property type="match status" value="1"/>
</dbReference>
<feature type="region of interest" description="Disordered" evidence="1">
    <location>
        <begin position="377"/>
        <end position="397"/>
    </location>
</feature>
<dbReference type="PANTHER" id="PTHR42958:SF4">
    <property type="entry name" value="HYDROGENASE EXPRESSION_FORMATION PROTEIN HUPK"/>
    <property type="match status" value="1"/>
</dbReference>
<keyword evidence="3" id="KW-1185">Reference proteome</keyword>
<dbReference type="RefSeq" id="WP_157725626.1">
    <property type="nucleotide sequence ID" value="NZ_CP022423.1"/>
</dbReference>
<dbReference type="OrthoDB" id="9157196at2"/>
<name>A0A221KFA4_VITFI</name>